<proteinExistence type="predicted"/>
<feature type="signal peptide" evidence="1">
    <location>
        <begin position="1"/>
        <end position="24"/>
    </location>
</feature>
<reference evidence="2 3" key="1">
    <citation type="submission" date="2017-12" db="EMBL/GenBank/DDBJ databases">
        <title>Gene loss provides genomic basis for host adaptation in cereal stripe rust fungi.</title>
        <authorList>
            <person name="Xia C."/>
        </authorList>
    </citation>
    <scope>NUCLEOTIDE SEQUENCE [LARGE SCALE GENOMIC DNA]</scope>
    <source>
        <strain evidence="2 3">93TX-2</strain>
    </source>
</reference>
<reference evidence="3" key="2">
    <citation type="journal article" date="2018" name="BMC Genomics">
        <title>Genomic insights into host adaptation between the wheat stripe rust pathogen (Puccinia striiformis f. sp. tritici) and the barley stripe rust pathogen (Puccinia striiformis f. sp. hordei).</title>
        <authorList>
            <person name="Xia C."/>
            <person name="Wang M."/>
            <person name="Yin C."/>
            <person name="Cornejo O.E."/>
            <person name="Hulbert S.H."/>
            <person name="Chen X."/>
        </authorList>
    </citation>
    <scope>NUCLEOTIDE SEQUENCE [LARGE SCALE GENOMIC DNA]</scope>
    <source>
        <strain evidence="3">93TX-2</strain>
    </source>
</reference>
<feature type="chain" id="PRO_5015627236" description="Secreted protein" evidence="1">
    <location>
        <begin position="25"/>
        <end position="185"/>
    </location>
</feature>
<comment type="caution">
    <text evidence="2">The sequence shown here is derived from an EMBL/GenBank/DDBJ whole genome shotgun (WGS) entry which is preliminary data.</text>
</comment>
<evidence type="ECO:0000313" key="2">
    <source>
        <dbReference type="EMBL" id="POV98159.1"/>
    </source>
</evidence>
<sequence length="185" mass="19741">MFYSTVLRLLSVALVLVLHNKIDAKPTLAQQVLVCSGSTPVGNVLSNSGAYYAISDSAHNASGKCSCDDSTGRLECQVQPKFPISVPQGYAVCQAVGQTTCAVSHIYLCQAGKLIGGLNSEGAFYEPGRADKASGYCQCDPDNKKPTNQWLLRCPDYPTSSTSSFSKFSQKHIQCSKKIDCSSGL</sequence>
<dbReference type="OrthoDB" id="2495570at2759"/>
<dbReference type="VEuPathDB" id="FungiDB:PSHT_14185"/>
<evidence type="ECO:0008006" key="4">
    <source>
        <dbReference type="Google" id="ProtNLM"/>
    </source>
</evidence>
<dbReference type="AlphaFoldDB" id="A0A2S4ULL3"/>
<dbReference type="EMBL" id="PKSM01000307">
    <property type="protein sequence ID" value="POV98159.1"/>
    <property type="molecule type" value="Genomic_DNA"/>
</dbReference>
<keyword evidence="3" id="KW-1185">Reference proteome</keyword>
<dbReference type="Proteomes" id="UP000238274">
    <property type="component" value="Unassembled WGS sequence"/>
</dbReference>
<organism evidence="2 3">
    <name type="scientific">Puccinia striiformis</name>
    <dbReference type="NCBI Taxonomy" id="27350"/>
    <lineage>
        <taxon>Eukaryota</taxon>
        <taxon>Fungi</taxon>
        <taxon>Dikarya</taxon>
        <taxon>Basidiomycota</taxon>
        <taxon>Pucciniomycotina</taxon>
        <taxon>Pucciniomycetes</taxon>
        <taxon>Pucciniales</taxon>
        <taxon>Pucciniaceae</taxon>
        <taxon>Puccinia</taxon>
    </lineage>
</organism>
<name>A0A2S4ULL3_9BASI</name>
<keyword evidence="1" id="KW-0732">Signal</keyword>
<gene>
    <name evidence="2" type="ORF">PSHT_14185</name>
</gene>
<evidence type="ECO:0000256" key="1">
    <source>
        <dbReference type="SAM" id="SignalP"/>
    </source>
</evidence>
<reference evidence="3" key="3">
    <citation type="journal article" date="2018" name="Mol. Plant Microbe Interact.">
        <title>Genome sequence resources for the wheat stripe rust pathogen (Puccinia striiformis f. sp. tritici) and the barley stripe rust pathogen (Puccinia striiformis f. sp. hordei).</title>
        <authorList>
            <person name="Xia C."/>
            <person name="Wang M."/>
            <person name="Yin C."/>
            <person name="Cornejo O.E."/>
            <person name="Hulbert S.H."/>
            <person name="Chen X."/>
        </authorList>
    </citation>
    <scope>NUCLEOTIDE SEQUENCE [LARGE SCALE GENOMIC DNA]</scope>
    <source>
        <strain evidence="3">93TX-2</strain>
    </source>
</reference>
<accession>A0A2S4ULL3</accession>
<dbReference type="VEuPathDB" id="FungiDB:PSTT_05724"/>
<protein>
    <recommendedName>
        <fullName evidence="4">Secreted protein</fullName>
    </recommendedName>
</protein>
<evidence type="ECO:0000313" key="3">
    <source>
        <dbReference type="Proteomes" id="UP000238274"/>
    </source>
</evidence>